<dbReference type="EMBL" id="AP027081">
    <property type="protein sequence ID" value="BDU77779.1"/>
    <property type="molecule type" value="Genomic_DNA"/>
</dbReference>
<evidence type="ECO:0000256" key="1">
    <source>
        <dbReference type="SAM" id="Coils"/>
    </source>
</evidence>
<dbReference type="AlphaFoldDB" id="A0AA48KD23"/>
<evidence type="ECO:0008006" key="4">
    <source>
        <dbReference type="Google" id="ProtNLM"/>
    </source>
</evidence>
<dbReference type="KEGG" id="msea:METESE_27370"/>
<evidence type="ECO:0000313" key="2">
    <source>
        <dbReference type="EMBL" id="BDU77779.1"/>
    </source>
</evidence>
<keyword evidence="3" id="KW-1185">Reference proteome</keyword>
<dbReference type="InterPro" id="IPR025515">
    <property type="entry name" value="DUF4403"/>
</dbReference>
<dbReference type="Proteomes" id="UP001228113">
    <property type="component" value="Chromosome"/>
</dbReference>
<dbReference type="RefSeq" id="WP_243331378.1">
    <property type="nucleotide sequence ID" value="NZ_AP027081.1"/>
</dbReference>
<protein>
    <recommendedName>
        <fullName evidence="4">DUF4403 family protein</fullName>
    </recommendedName>
</protein>
<organism evidence="2 3">
    <name type="scientific">Mesoterricola sediminis</name>
    <dbReference type="NCBI Taxonomy" id="2927980"/>
    <lineage>
        <taxon>Bacteria</taxon>
        <taxon>Pseudomonadati</taxon>
        <taxon>Acidobacteriota</taxon>
        <taxon>Holophagae</taxon>
        <taxon>Holophagales</taxon>
        <taxon>Holophagaceae</taxon>
        <taxon>Mesoterricola</taxon>
    </lineage>
</organism>
<feature type="coiled-coil region" evidence="1">
    <location>
        <begin position="176"/>
        <end position="203"/>
    </location>
</feature>
<reference evidence="2" key="1">
    <citation type="journal article" date="2023" name="Int. J. Syst. Evol. Microbiol.">
        <title>Mesoterricola silvestris gen. nov., sp. nov., Mesoterricola sediminis sp. nov., Geothrix oryzae sp. nov., Geothrix edaphica sp. nov., Geothrix rubra sp. nov., and Geothrix limicola sp. nov., six novel members of Acidobacteriota isolated from soils.</title>
        <authorList>
            <person name="Itoh H."/>
            <person name="Sugisawa Y."/>
            <person name="Mise K."/>
            <person name="Xu Z."/>
            <person name="Kuniyasu M."/>
            <person name="Ushijima N."/>
            <person name="Kawano K."/>
            <person name="Kobayashi E."/>
            <person name="Shiratori Y."/>
            <person name="Masuda Y."/>
            <person name="Senoo K."/>
        </authorList>
    </citation>
    <scope>NUCLEOTIDE SEQUENCE</scope>
    <source>
        <strain evidence="2">W786</strain>
    </source>
</reference>
<name>A0AA48KD23_9BACT</name>
<evidence type="ECO:0000313" key="3">
    <source>
        <dbReference type="Proteomes" id="UP001228113"/>
    </source>
</evidence>
<gene>
    <name evidence="2" type="ORF">METESE_27370</name>
</gene>
<sequence length="455" mass="50149">MRTILLSALATALLGAQEPPPAPAPPPPSTLATPIVVDLGPMFAAAERNTPVTPPGVETWTNLPNVGTGLPAYRFNLYRDPLYFVVKGNRIVAHTTVNYWFEVGLRMGSYVKGMGSCGLPPEKFRRARLGIQAEVNLTPDWNLDLRLTPEEPVRIDGCQITFVGYDITDRVLSGMKDNLTKALEAMRSQIQDAVKLRARAEEAWRQALQPVELAPGVYLALNPERVRLAPWASQGKTLTLTPEIQVRPAITLGVRPEVAPRPLPPLDLSAGPIAAGLNLQVDADLSFEHAAKQMMAQVGGQTFETEKGKFRIEGVAIRAKDGFAYLDLDVRGRVDGRLTLKGRPVFDAQLGILRLEDLDYTLETQSLFTRFGEWLYRGTLKRTLSEKCGMFLDHSLKDIKEKTRAGLNRTLAPGVALAGDVDLLHVRRVDVLPDRFKVEARLEGTARLLVTPDLK</sequence>
<dbReference type="Pfam" id="PF14356">
    <property type="entry name" value="DUF4403"/>
    <property type="match status" value="1"/>
</dbReference>
<keyword evidence="1" id="KW-0175">Coiled coil</keyword>
<accession>A0AA48KD23</accession>
<proteinExistence type="predicted"/>